<dbReference type="InterPro" id="IPR016059">
    <property type="entry name" value="DNA_ligase_ATP-dep_CS"/>
</dbReference>
<comment type="cofactor">
    <cofactor evidence="1">
        <name>Mg(2+)</name>
        <dbReference type="ChEBI" id="CHEBI:18420"/>
    </cofactor>
</comment>
<dbReference type="FunFam" id="2.40.50.140:FF:000150">
    <property type="entry name" value="DNA ligase"/>
    <property type="match status" value="1"/>
</dbReference>
<proteinExistence type="inferred from homology"/>
<dbReference type="InterPro" id="IPR029710">
    <property type="entry name" value="LIG4"/>
</dbReference>
<feature type="domain" description="ATP-dependent DNA ligase family profile" evidence="21">
    <location>
        <begin position="349"/>
        <end position="477"/>
    </location>
</feature>
<dbReference type="GO" id="GO:0006303">
    <property type="term" value="P:double-strand break repair via nonhomologous end joining"/>
    <property type="evidence" value="ECO:0007669"/>
    <property type="project" value="TreeGrafter"/>
</dbReference>
<dbReference type="AlphaFoldDB" id="A0A1B6FIK3"/>
<feature type="domain" description="BRCT" evidence="22">
    <location>
        <begin position="785"/>
        <end position="888"/>
    </location>
</feature>
<dbReference type="FunFam" id="3.40.50.10190:FF:000027">
    <property type="entry name" value="DNA ligase"/>
    <property type="match status" value="1"/>
</dbReference>
<evidence type="ECO:0000256" key="15">
    <source>
        <dbReference type="ARBA" id="ARBA00023242"/>
    </source>
</evidence>
<evidence type="ECO:0000256" key="12">
    <source>
        <dbReference type="ARBA" id="ARBA00022842"/>
    </source>
</evidence>
<dbReference type="GO" id="GO:0006297">
    <property type="term" value="P:nucleotide-excision repair, DNA gap filling"/>
    <property type="evidence" value="ECO:0007669"/>
    <property type="project" value="TreeGrafter"/>
</dbReference>
<dbReference type="GO" id="GO:0071897">
    <property type="term" value="P:DNA biosynthetic process"/>
    <property type="evidence" value="ECO:0007669"/>
    <property type="project" value="InterPro"/>
</dbReference>
<comment type="subcellular location">
    <subcellularLocation>
        <location evidence="2">Nucleus</location>
    </subcellularLocation>
</comment>
<organism evidence="23">
    <name type="scientific">Cuerna arida</name>
    <dbReference type="NCBI Taxonomy" id="1464854"/>
    <lineage>
        <taxon>Eukaryota</taxon>
        <taxon>Metazoa</taxon>
        <taxon>Ecdysozoa</taxon>
        <taxon>Arthropoda</taxon>
        <taxon>Hexapoda</taxon>
        <taxon>Insecta</taxon>
        <taxon>Pterygota</taxon>
        <taxon>Neoptera</taxon>
        <taxon>Paraneoptera</taxon>
        <taxon>Hemiptera</taxon>
        <taxon>Auchenorrhyncha</taxon>
        <taxon>Membracoidea</taxon>
        <taxon>Cicadellidae</taxon>
        <taxon>Cicadellinae</taxon>
        <taxon>Proconiini</taxon>
        <taxon>Cuerna</taxon>
    </lineage>
</organism>
<evidence type="ECO:0000256" key="8">
    <source>
        <dbReference type="ARBA" id="ARBA00022737"/>
    </source>
</evidence>
<dbReference type="PANTHER" id="PTHR45997:SF1">
    <property type="entry name" value="DNA LIGASE 4"/>
    <property type="match status" value="1"/>
</dbReference>
<evidence type="ECO:0000256" key="20">
    <source>
        <dbReference type="SAM" id="Coils"/>
    </source>
</evidence>
<protein>
    <recommendedName>
        <fullName evidence="5">DNA ligase 4</fullName>
        <ecNumber evidence="4">6.5.1.1</ecNumber>
    </recommendedName>
    <alternativeName>
        <fullName evidence="17">DNA ligase IV</fullName>
    </alternativeName>
    <alternativeName>
        <fullName evidence="16">Polydeoxyribonucleotide synthase [ATP] 4</fullName>
    </alternativeName>
</protein>
<dbReference type="GO" id="GO:0003910">
    <property type="term" value="F:DNA ligase (ATP) activity"/>
    <property type="evidence" value="ECO:0007669"/>
    <property type="project" value="UniProtKB-EC"/>
</dbReference>
<dbReference type="InterPro" id="IPR036420">
    <property type="entry name" value="BRCT_dom_sf"/>
</dbReference>
<dbReference type="Pfam" id="PF11411">
    <property type="entry name" value="DNA_ligase_IV"/>
    <property type="match status" value="1"/>
</dbReference>
<evidence type="ECO:0000256" key="13">
    <source>
        <dbReference type="ARBA" id="ARBA00023172"/>
    </source>
</evidence>
<keyword evidence="7" id="KW-0479">Metal-binding</keyword>
<gene>
    <name evidence="23" type="ORF">g.19184</name>
</gene>
<dbReference type="PROSITE" id="PS50172">
    <property type="entry name" value="BRCT"/>
    <property type="match status" value="2"/>
</dbReference>
<dbReference type="EMBL" id="GECZ01019795">
    <property type="protein sequence ID" value="JAS49974.1"/>
    <property type="molecule type" value="Transcribed_RNA"/>
</dbReference>
<dbReference type="GO" id="GO:0046872">
    <property type="term" value="F:metal ion binding"/>
    <property type="evidence" value="ECO:0007669"/>
    <property type="project" value="UniProtKB-KW"/>
</dbReference>
<dbReference type="PROSITE" id="PS00333">
    <property type="entry name" value="DNA_LIGASE_A2"/>
    <property type="match status" value="1"/>
</dbReference>
<keyword evidence="20" id="KW-0175">Coiled coil</keyword>
<dbReference type="InterPro" id="IPR000977">
    <property type="entry name" value="DNA_ligase_ATP-dep"/>
</dbReference>
<evidence type="ECO:0000256" key="2">
    <source>
        <dbReference type="ARBA" id="ARBA00004123"/>
    </source>
</evidence>
<dbReference type="InterPro" id="IPR012340">
    <property type="entry name" value="NA-bd_OB-fold"/>
</dbReference>
<keyword evidence="14" id="KW-0234">DNA repair</keyword>
<evidence type="ECO:0000256" key="5">
    <source>
        <dbReference type="ARBA" id="ARBA00022073"/>
    </source>
</evidence>
<dbReference type="GO" id="GO:0003677">
    <property type="term" value="F:DNA binding"/>
    <property type="evidence" value="ECO:0007669"/>
    <property type="project" value="InterPro"/>
</dbReference>
<comment type="catalytic activity">
    <reaction evidence="18">
        <text>ATP + (deoxyribonucleotide)n-3'-hydroxyl + 5'-phospho-(deoxyribonucleotide)m = (deoxyribonucleotide)n+m + AMP + diphosphate.</text>
        <dbReference type="EC" id="6.5.1.1"/>
    </reaction>
</comment>
<dbReference type="InterPro" id="IPR012309">
    <property type="entry name" value="DNA_ligase_ATP-dep_C"/>
</dbReference>
<dbReference type="CDD" id="cd07968">
    <property type="entry name" value="OBF_DNA_ligase_IV"/>
    <property type="match status" value="1"/>
</dbReference>
<dbReference type="InterPro" id="IPR021536">
    <property type="entry name" value="DNA_ligase_IV_dom"/>
</dbReference>
<evidence type="ECO:0000256" key="6">
    <source>
        <dbReference type="ARBA" id="ARBA00022598"/>
    </source>
</evidence>
<dbReference type="InterPro" id="IPR001357">
    <property type="entry name" value="BRCT_dom"/>
</dbReference>
<dbReference type="SUPFAM" id="SSF117018">
    <property type="entry name" value="ATP-dependent DNA ligase DNA-binding domain"/>
    <property type="match status" value="1"/>
</dbReference>
<keyword evidence="8" id="KW-0677">Repeat</keyword>
<reference evidence="23" key="1">
    <citation type="submission" date="2015-11" db="EMBL/GenBank/DDBJ databases">
        <title>De novo transcriptome assembly of four potential Pierce s Disease insect vectors from Arizona vineyards.</title>
        <authorList>
            <person name="Tassone E.E."/>
        </authorList>
    </citation>
    <scope>NUCLEOTIDE SEQUENCE</scope>
</reference>
<dbReference type="Pfam" id="PF04679">
    <property type="entry name" value="DNA_ligase_A_C"/>
    <property type="match status" value="1"/>
</dbReference>
<dbReference type="GO" id="GO:0032807">
    <property type="term" value="C:DNA ligase IV complex"/>
    <property type="evidence" value="ECO:0007669"/>
    <property type="project" value="TreeGrafter"/>
</dbReference>
<feature type="coiled-coil region" evidence="20">
    <location>
        <begin position="839"/>
        <end position="866"/>
    </location>
</feature>
<keyword evidence="9" id="KW-0547">Nucleotide-binding</keyword>
<dbReference type="InterPro" id="IPR036599">
    <property type="entry name" value="DNA_ligase_N_sf"/>
</dbReference>
<sequence length="892" mass="101955">MASTSRKNKELMFSEFCALCDKISSARRDKKADILQRFILDYHANNETSFYRVLRLLLPKLDRERAAYGIKEYVLANIYVRILCLHPESADALKLKNFRAPKNAGNHAGDFGEVAYWVLKSRCAEGGELTVDDVQRHLDAVALRHAERQPREKDKELEVMLRCMSAQEQKWLIRILLKDMRLGLGHTRILSVYHPDANDLWVLNNSLQQVCEKLRDPTRRLHEIEITLFNPFCPMLAERCNVQDIDKHLQRRPGPRYIETKLDGERSQFHYNNGEFRFFSRNAFDFTDSFGSSSTSGSLTPYLAKQLKPSVKNFILDGEMMPWNTKFKCFGTKGMNLDVKSLRVGNVHQPCFCAFDILYYNDSVLTNKPLSERLEILQKIFTPQEGIIMHVPRQTVNSSEEVLAALNTAIDNFDEGIIVKEPNSIYKPKSRKEDWIKIKPEYTPGAMVELDLLIIGGYYGEGRRRGLISHFLLALAQPAPDGEEPVVFESVTRVGSGCTMEELAALSRQLEPHWKRCQPNKPPTGLLWTREKPELWIEPQNSVILQVKASEVVRSDFYQTGYTLRFPRIEKVRYDKPWKDCLTTDEFTKLRLAASGSLVGSYITAQSPRAKKRRAAQPQPSVSAQFRATHLDHVKAHSQLFTGKEICVLTGLLEISKQDLERQVVENGGTVVLNPGKATYCVIVGTENIRVTNVCKAGTYNVVRAQWLLHSLDAGQLLEWTPADVVSGTPETMDQLVQQYDQYGDSFTQPATLHSLQHVLQQVGKKEMSVKQMKKLDQLLFYGCSPFSVFRGCFAYFDCYEKVGEHSTLVDTPLSSLVFDFKFQSGQVCPTVNDQTTHIVIHSSDLDRLEELISRAEQQSNQVHIIQHYWLLDCIEAKAQLSEEKYLLHQWE</sequence>
<dbReference type="InterPro" id="IPR012308">
    <property type="entry name" value="DNA_ligase_ATP-dep_N"/>
</dbReference>
<keyword evidence="13" id="KW-0233">DNA recombination</keyword>
<dbReference type="SUPFAM" id="SSF56091">
    <property type="entry name" value="DNA ligase/mRNA capping enzyme, catalytic domain"/>
    <property type="match status" value="1"/>
</dbReference>
<evidence type="ECO:0000256" key="16">
    <source>
        <dbReference type="ARBA" id="ARBA00030676"/>
    </source>
</evidence>
<evidence type="ECO:0000256" key="18">
    <source>
        <dbReference type="ARBA" id="ARBA00034003"/>
    </source>
</evidence>
<comment type="similarity">
    <text evidence="3 19">Belongs to the ATP-dependent DNA ligase family.</text>
</comment>
<dbReference type="Pfam" id="PF00533">
    <property type="entry name" value="BRCT"/>
    <property type="match status" value="1"/>
</dbReference>
<name>A0A1B6FIK3_9HEMI</name>
<evidence type="ECO:0000259" key="22">
    <source>
        <dbReference type="PROSITE" id="PS50172"/>
    </source>
</evidence>
<keyword evidence="15" id="KW-0539">Nucleus</keyword>
<dbReference type="Pfam" id="PF01068">
    <property type="entry name" value="DNA_ligase_A_M"/>
    <property type="match status" value="1"/>
</dbReference>
<dbReference type="PROSITE" id="PS50160">
    <property type="entry name" value="DNA_LIGASE_A3"/>
    <property type="match status" value="1"/>
</dbReference>
<evidence type="ECO:0000256" key="19">
    <source>
        <dbReference type="RuleBase" id="RU004196"/>
    </source>
</evidence>
<keyword evidence="12" id="KW-0460">Magnesium</keyword>
<dbReference type="Gene3D" id="2.40.50.140">
    <property type="entry name" value="Nucleic acid-binding proteins"/>
    <property type="match status" value="1"/>
</dbReference>
<dbReference type="InterPro" id="IPR044125">
    <property type="entry name" value="Adenylation_DNA_ligase_IV"/>
</dbReference>
<dbReference type="Gene3D" id="3.40.50.10190">
    <property type="entry name" value="BRCT domain"/>
    <property type="match status" value="2"/>
</dbReference>
<evidence type="ECO:0000256" key="7">
    <source>
        <dbReference type="ARBA" id="ARBA00022723"/>
    </source>
</evidence>
<keyword evidence="11" id="KW-0067">ATP-binding</keyword>
<dbReference type="NCBIfam" id="TIGR00574">
    <property type="entry name" value="dnl1"/>
    <property type="match status" value="1"/>
</dbReference>
<keyword evidence="6" id="KW-0436">Ligase</keyword>
<dbReference type="PANTHER" id="PTHR45997">
    <property type="entry name" value="DNA LIGASE 4"/>
    <property type="match status" value="1"/>
</dbReference>
<dbReference type="SUPFAM" id="SSF50249">
    <property type="entry name" value="Nucleic acid-binding proteins"/>
    <property type="match status" value="1"/>
</dbReference>
<accession>A0A1B6FIK3</accession>
<dbReference type="Pfam" id="PF04675">
    <property type="entry name" value="DNA_ligase_A_N"/>
    <property type="match status" value="1"/>
</dbReference>
<dbReference type="SMART" id="SM00292">
    <property type="entry name" value="BRCT"/>
    <property type="match status" value="2"/>
</dbReference>
<dbReference type="Gene3D" id="1.10.3260.10">
    <property type="entry name" value="DNA ligase, ATP-dependent, N-terminal domain"/>
    <property type="match status" value="1"/>
</dbReference>
<dbReference type="GO" id="GO:0005524">
    <property type="term" value="F:ATP binding"/>
    <property type="evidence" value="ECO:0007669"/>
    <property type="project" value="UniProtKB-KW"/>
</dbReference>
<evidence type="ECO:0000256" key="14">
    <source>
        <dbReference type="ARBA" id="ARBA00023204"/>
    </source>
</evidence>
<evidence type="ECO:0000256" key="9">
    <source>
        <dbReference type="ARBA" id="ARBA00022741"/>
    </source>
</evidence>
<evidence type="ECO:0000259" key="21">
    <source>
        <dbReference type="PROSITE" id="PS50160"/>
    </source>
</evidence>
<dbReference type="GO" id="GO:0006310">
    <property type="term" value="P:DNA recombination"/>
    <property type="evidence" value="ECO:0007669"/>
    <property type="project" value="UniProtKB-KW"/>
</dbReference>
<dbReference type="Gene3D" id="3.30.470.30">
    <property type="entry name" value="DNA ligase/mRNA capping enzyme"/>
    <property type="match status" value="1"/>
</dbReference>
<feature type="domain" description="BRCT" evidence="22">
    <location>
        <begin position="636"/>
        <end position="725"/>
    </location>
</feature>
<evidence type="ECO:0000256" key="3">
    <source>
        <dbReference type="ARBA" id="ARBA00007572"/>
    </source>
</evidence>
<dbReference type="CDD" id="cd07903">
    <property type="entry name" value="Adenylation_DNA_ligase_IV"/>
    <property type="match status" value="1"/>
</dbReference>
<evidence type="ECO:0000256" key="11">
    <source>
        <dbReference type="ARBA" id="ARBA00022840"/>
    </source>
</evidence>
<evidence type="ECO:0000256" key="17">
    <source>
        <dbReference type="ARBA" id="ARBA00031942"/>
    </source>
</evidence>
<evidence type="ECO:0000313" key="23">
    <source>
        <dbReference type="EMBL" id="JAS49974.1"/>
    </source>
</evidence>
<dbReference type="EC" id="6.5.1.1" evidence="4"/>
<evidence type="ECO:0000256" key="1">
    <source>
        <dbReference type="ARBA" id="ARBA00001946"/>
    </source>
</evidence>
<dbReference type="GO" id="GO:0005958">
    <property type="term" value="C:DNA-dependent protein kinase-DNA ligase 4 complex"/>
    <property type="evidence" value="ECO:0007669"/>
    <property type="project" value="TreeGrafter"/>
</dbReference>
<keyword evidence="10" id="KW-0227">DNA damage</keyword>
<evidence type="ECO:0000256" key="4">
    <source>
        <dbReference type="ARBA" id="ARBA00012727"/>
    </source>
</evidence>
<evidence type="ECO:0000256" key="10">
    <source>
        <dbReference type="ARBA" id="ARBA00022763"/>
    </source>
</evidence>
<dbReference type="SUPFAM" id="SSF52113">
    <property type="entry name" value="BRCT domain"/>
    <property type="match status" value="2"/>
</dbReference>
<dbReference type="InterPro" id="IPR012310">
    <property type="entry name" value="DNA_ligase_ATP-dep_cent"/>
</dbReference>